<dbReference type="EMBL" id="JANTQA010000060">
    <property type="protein sequence ID" value="KAJ3427624.1"/>
    <property type="molecule type" value="Genomic_DNA"/>
</dbReference>
<organism evidence="1 2">
    <name type="scientific">Anaeramoeba flamelloides</name>
    <dbReference type="NCBI Taxonomy" id="1746091"/>
    <lineage>
        <taxon>Eukaryota</taxon>
        <taxon>Metamonada</taxon>
        <taxon>Anaeramoebidae</taxon>
        <taxon>Anaeramoeba</taxon>
    </lineage>
</organism>
<gene>
    <name evidence="1" type="ORF">M0812_25250</name>
</gene>
<proteinExistence type="predicted"/>
<accession>A0AAV7YG17</accession>
<comment type="caution">
    <text evidence="1">The sequence shown here is derived from an EMBL/GenBank/DDBJ whole genome shotgun (WGS) entry which is preliminary data.</text>
</comment>
<evidence type="ECO:0000313" key="2">
    <source>
        <dbReference type="Proteomes" id="UP001146793"/>
    </source>
</evidence>
<reference evidence="1" key="1">
    <citation type="submission" date="2022-08" db="EMBL/GenBank/DDBJ databases">
        <title>Novel sulphate-reducing endosymbionts in the free-living metamonad Anaeramoeba.</title>
        <authorList>
            <person name="Jerlstrom-Hultqvist J."/>
            <person name="Cepicka I."/>
            <person name="Gallot-Lavallee L."/>
            <person name="Salas-Leiva D."/>
            <person name="Curtis B.A."/>
            <person name="Zahonova K."/>
            <person name="Pipaliya S."/>
            <person name="Dacks J."/>
            <person name="Roger A.J."/>
        </authorList>
    </citation>
    <scope>NUCLEOTIDE SEQUENCE</scope>
    <source>
        <strain evidence="1">Busselton2</strain>
    </source>
</reference>
<name>A0AAV7YG17_9EUKA</name>
<dbReference type="AlphaFoldDB" id="A0AAV7YG17"/>
<evidence type="ECO:0000313" key="1">
    <source>
        <dbReference type="EMBL" id="KAJ3427624.1"/>
    </source>
</evidence>
<dbReference type="Proteomes" id="UP001146793">
    <property type="component" value="Unassembled WGS sequence"/>
</dbReference>
<sequence>MKKKFRHNEDQIIRQKSLENGNEPLKPTIYSELLTPHSNYLVDSKQMILLLNNLHCPCGRRKELEELKENYGSFSAILNCKNCPIKQYKDNKETFYFSNKIEGMGSRKGSDTKNKARFRTENGQRKIISSVLAGNFYENYREQMEMLGVYYLKKNAYYKTIDILIEQTNCLFQDHLKENRSKMDLNNLTICVDAGWSSRRNANECCFIVYDNKTKLLFDLIVVTRDNFSGASGNMEAEGARIFCSKHRDYINLVGVVKDGDTKLSKIFSSVWQRVKILKDRNHLLKNVRKNIEQNSKFRCVKKIKTTLTQWIRSKSETSWSSLELKIYIEMSIFHYLNNHCCCEHQGKYTDRYKFPDLNIIDKNFLLEKKKKLQDLIEDYLKILKNNMKIVEDKLQIKKMKKEDKLYWMGVYDEIRLKKDFFFIKKLKLYQNNIEFVQESEIENRELYSLSPQLIELSDIINKLSDRSEEIFKSGSTNKCESFMNSRTKFVEKRFNITKQWEMRCQFSALNRELPEWKTILMEQLGFQINLPQIISQQKKI</sequence>
<protein>
    <submittedName>
        <fullName evidence="1">Uncharacterized protein</fullName>
    </submittedName>
</protein>